<evidence type="ECO:0000313" key="1">
    <source>
        <dbReference type="EMBL" id="BBJ05975.1"/>
    </source>
</evidence>
<gene>
    <name evidence="1" type="ORF">YBY_38240</name>
</gene>
<protein>
    <submittedName>
        <fullName evidence="1">Uncharacterized protein</fullName>
    </submittedName>
</protein>
<proteinExistence type="predicted"/>
<organism evidence="1">
    <name type="scientific">Marinobacter nauticus</name>
    <name type="common">Marinobacter hydrocarbonoclasticus</name>
    <name type="synonym">Marinobacter aquaeolei</name>
    <dbReference type="NCBI Taxonomy" id="2743"/>
    <lineage>
        <taxon>Bacteria</taxon>
        <taxon>Pseudomonadati</taxon>
        <taxon>Pseudomonadota</taxon>
        <taxon>Gammaproteobacteria</taxon>
        <taxon>Pseudomonadales</taxon>
        <taxon>Marinobacteraceae</taxon>
        <taxon>Marinobacter</taxon>
    </lineage>
</organism>
<name>A0A455WH82_MARNT</name>
<reference evidence="1" key="1">
    <citation type="submission" date="2019-03" db="EMBL/GenBank/DDBJ databases">
        <title>Whole genome analysis of nitrate-reducing bacteria Marinobacter hydrocarbonoclasticus YB03.</title>
        <authorList>
            <person name="Azam A.H."/>
            <person name="Yuk S.R."/>
            <person name="Kamarisima K."/>
            <person name="Miyanaga K."/>
            <person name="Tanji Y."/>
        </authorList>
    </citation>
    <scope>NUCLEOTIDE SEQUENCE</scope>
    <source>
        <strain evidence="1">YB03</strain>
    </source>
</reference>
<dbReference type="AlphaFoldDB" id="A0A455WH82"/>
<accession>A0A455WH82</accession>
<dbReference type="EMBL" id="AP019537">
    <property type="protein sequence ID" value="BBJ05975.1"/>
    <property type="molecule type" value="Genomic_DNA"/>
</dbReference>
<sequence length="69" mass="7881">MLVAMDGGEQAYRDVLAAVFGRATPVPARLTRYIEGRLKPWTNSQVKGFQAGYQEEEFLERRNTPQDLH</sequence>